<dbReference type="Proteomes" id="UP001565368">
    <property type="component" value="Unassembled WGS sequence"/>
</dbReference>
<proteinExistence type="predicted"/>
<gene>
    <name evidence="2" type="ORF">Q8F55_008684</name>
</gene>
<evidence type="ECO:0000256" key="1">
    <source>
        <dbReference type="SAM" id="MobiDB-lite"/>
    </source>
</evidence>
<sequence length="600" mass="62930">MSRLLRPVSTPLSRRALHASARRLAPQRPPAPAPLEPLRMPADMPREDYAAPAAYTLSIFGRVVKYLVLGGLTLSAVALASYEGAHLYVEHVALAAPSRSPDDEAYGWADENQAWTGGLRGGTDPALGFRARHALRAAWITWEWGAGDAASTIANAAGHYAGNHSIHPEIRRRGAPGSGAVNTVDRGYALADEYIDAAIAAARRRGFAFPPELDAARAPGPPADTPFAVPAAHAAHPTALDLLMLKAGILERIGTRDAVSHAREVYETVLAARLGEAHAAPVPKARIMRLAHKLGDLAQRGGDAAEAEAWWAWGLERAGLHLPDIKAGVGAPAASGGRSWWWPFGSAPAPAPATPSTPATPAHTTLPPPVLRAATNLLISASAADAQTATPAGLAAAASVQALALSLLPHPKSVAIPATSTGPTVLQETWEQQRAALVTLHKASVAHARADRAADPLELASSAADAAEAVLSTLTPTLPAAYTAPNSNPLSQPARRLLRDTLSTAAEASYTRAALLERRANAVASTDDKIHCLEHAGEAYERAMSLAAAESGTTDAKSKKEEDAVGRGEDWTRFWTGYVRTNEKIMKLVSAQGGKGEEKK</sequence>
<name>A0ABR3PRV5_9TREE</name>
<protein>
    <submittedName>
        <fullName evidence="2">Uncharacterized protein</fullName>
    </submittedName>
</protein>
<keyword evidence="3" id="KW-1185">Reference proteome</keyword>
<accession>A0ABR3PRV5</accession>
<comment type="caution">
    <text evidence="2">The sequence shown here is derived from an EMBL/GenBank/DDBJ whole genome shotgun (WGS) entry which is preliminary data.</text>
</comment>
<dbReference type="GeneID" id="95989727"/>
<evidence type="ECO:0000313" key="3">
    <source>
        <dbReference type="Proteomes" id="UP001565368"/>
    </source>
</evidence>
<feature type="region of interest" description="Disordered" evidence="1">
    <location>
        <begin position="18"/>
        <end position="37"/>
    </location>
</feature>
<organism evidence="2 3">
    <name type="scientific">Vanrija albida</name>
    <dbReference type="NCBI Taxonomy" id="181172"/>
    <lineage>
        <taxon>Eukaryota</taxon>
        <taxon>Fungi</taxon>
        <taxon>Dikarya</taxon>
        <taxon>Basidiomycota</taxon>
        <taxon>Agaricomycotina</taxon>
        <taxon>Tremellomycetes</taxon>
        <taxon>Trichosporonales</taxon>
        <taxon>Trichosporonaceae</taxon>
        <taxon>Vanrija</taxon>
    </lineage>
</organism>
<reference evidence="2 3" key="1">
    <citation type="submission" date="2023-08" db="EMBL/GenBank/DDBJ databases">
        <title>Annotated Genome Sequence of Vanrija albida AlHP1.</title>
        <authorList>
            <person name="Herzog R."/>
        </authorList>
    </citation>
    <scope>NUCLEOTIDE SEQUENCE [LARGE SCALE GENOMIC DNA]</scope>
    <source>
        <strain evidence="2 3">AlHP1</strain>
    </source>
</reference>
<dbReference type="RefSeq" id="XP_069205005.1">
    <property type="nucleotide sequence ID" value="XM_069357068.1"/>
</dbReference>
<dbReference type="EMBL" id="JBBXJM010000007">
    <property type="protein sequence ID" value="KAL1405061.1"/>
    <property type="molecule type" value="Genomic_DNA"/>
</dbReference>
<evidence type="ECO:0000313" key="2">
    <source>
        <dbReference type="EMBL" id="KAL1405061.1"/>
    </source>
</evidence>